<accession>A0A0Q9Y841</accession>
<protein>
    <submittedName>
        <fullName evidence="1">Uncharacterized protein</fullName>
    </submittedName>
</protein>
<evidence type="ECO:0000313" key="2">
    <source>
        <dbReference type="Proteomes" id="UP000053881"/>
    </source>
</evidence>
<evidence type="ECO:0000313" key="1">
    <source>
        <dbReference type="EMBL" id="KRG11715.1"/>
    </source>
</evidence>
<name>A0A0Q9Y841_9BACI</name>
<dbReference type="EMBL" id="LGPB01000113">
    <property type="protein sequence ID" value="KRG11715.1"/>
    <property type="molecule type" value="Genomic_DNA"/>
</dbReference>
<dbReference type="Proteomes" id="UP000053881">
    <property type="component" value="Unassembled WGS sequence"/>
</dbReference>
<comment type="caution">
    <text evidence="1">The sequence shown here is derived from an EMBL/GenBank/DDBJ whole genome shotgun (WGS) entry which is preliminary data.</text>
</comment>
<dbReference type="AlphaFoldDB" id="A0A0Q9Y841"/>
<organism evidence="1 2">
    <name type="scientific">Lederbergia galactosidilytica</name>
    <dbReference type="NCBI Taxonomy" id="217031"/>
    <lineage>
        <taxon>Bacteria</taxon>
        <taxon>Bacillati</taxon>
        <taxon>Bacillota</taxon>
        <taxon>Bacilli</taxon>
        <taxon>Bacillales</taxon>
        <taxon>Bacillaceae</taxon>
        <taxon>Lederbergia</taxon>
    </lineage>
</organism>
<dbReference type="PATRIC" id="fig|217031.4.peg.5078"/>
<proteinExistence type="predicted"/>
<gene>
    <name evidence="1" type="ORF">ACA29_15015</name>
</gene>
<reference evidence="1 2" key="1">
    <citation type="submission" date="2015-06" db="EMBL/GenBank/DDBJ databases">
        <title>Genome sequencing project of Bacillus galactosidilyticus PL133.</title>
        <authorList>
            <person name="Gaiero J."/>
            <person name="Nicol R."/>
            <person name="Habash M."/>
        </authorList>
    </citation>
    <scope>NUCLEOTIDE SEQUENCE [LARGE SCALE GENOMIC DNA]</scope>
    <source>
        <strain evidence="1 2">PL133</strain>
    </source>
</reference>
<sequence>MAFGARFRNGASHEYGGVHFKYRVLILGMASRHEYELLSQSMGFLIRSMGFSAQVWASQDLNEVLLLIMGFPNLVWGSPPSYGLPGISMGFSTKLWVS</sequence>